<dbReference type="RefSeq" id="WP_370396558.1">
    <property type="nucleotide sequence ID" value="NZ_JALBUT010000002.1"/>
</dbReference>
<comment type="caution">
    <text evidence="3">The sequence shown here is derived from an EMBL/GenBank/DDBJ whole genome shotgun (WGS) entry which is preliminary data.</text>
</comment>
<evidence type="ECO:0000313" key="3">
    <source>
        <dbReference type="EMBL" id="MDX8415113.1"/>
    </source>
</evidence>
<evidence type="ECO:0000256" key="1">
    <source>
        <dbReference type="SAM" id="Phobius"/>
    </source>
</evidence>
<keyword evidence="2" id="KW-0732">Signal</keyword>
<organism evidence="3 4">
    <name type="scientific">Intestinicryptomonas porci</name>
    <dbReference type="NCBI Taxonomy" id="2926320"/>
    <lineage>
        <taxon>Bacteria</taxon>
        <taxon>Pseudomonadati</taxon>
        <taxon>Verrucomicrobiota</taxon>
        <taxon>Opitutia</taxon>
        <taxon>Opitutales</taxon>
        <taxon>Intestinicryptomonaceae</taxon>
        <taxon>Intestinicryptomonas</taxon>
    </lineage>
</organism>
<sequence length="314" mass="33942">MDIRVNKFMVLAMLSSCISLGFANTQYDEITLVETNVNDAQIIIDTYLKGNIKVSVSKNVSITANSLSVYGENSSLVFLGGNKVNAGTISIFKGTNINAYGTTINANKISLEEEGASLFLKDCTATLKKEISLFNESNIVIDSSFLQADFIKYASSYQGGGGDIKIINGGSLNLTGKGYNGSSYANIYVDSTSSFSSTDKVQYNGKLSFEAGAEISFAKGNDISNMTFEFVVDDISAFQDKELNEYFETITLAGSSIENLLTSENLTVFDKSTNMTYNIRISDNGTITIIPEPSAYAAIFGALALAFATYIRRK</sequence>
<accession>A0ABU4WEY2</accession>
<feature type="signal peptide" evidence="2">
    <location>
        <begin position="1"/>
        <end position="23"/>
    </location>
</feature>
<evidence type="ECO:0000313" key="4">
    <source>
        <dbReference type="Proteomes" id="UP001275932"/>
    </source>
</evidence>
<evidence type="ECO:0000256" key="2">
    <source>
        <dbReference type="SAM" id="SignalP"/>
    </source>
</evidence>
<reference evidence="3 4" key="1">
    <citation type="submission" date="2022-03" db="EMBL/GenBank/DDBJ databases">
        <title>Novel taxa within the pig intestine.</title>
        <authorList>
            <person name="Wylensek D."/>
            <person name="Bishof K."/>
            <person name="Afrizal A."/>
            <person name="Clavel T."/>
        </authorList>
    </citation>
    <scope>NUCLEOTIDE SEQUENCE [LARGE SCALE GENOMIC DNA]</scope>
    <source>
        <strain evidence="3 4">CLA-KB-P66</strain>
    </source>
</reference>
<dbReference type="EMBL" id="JALBUT010000002">
    <property type="protein sequence ID" value="MDX8415113.1"/>
    <property type="molecule type" value="Genomic_DNA"/>
</dbReference>
<keyword evidence="1" id="KW-0812">Transmembrane</keyword>
<keyword evidence="4" id="KW-1185">Reference proteome</keyword>
<gene>
    <name evidence="3" type="ORF">MOX91_02825</name>
</gene>
<keyword evidence="1" id="KW-0472">Membrane</keyword>
<feature type="transmembrane region" description="Helical" evidence="1">
    <location>
        <begin position="294"/>
        <end position="311"/>
    </location>
</feature>
<keyword evidence="1" id="KW-1133">Transmembrane helix</keyword>
<protein>
    <submittedName>
        <fullName evidence="3">Uncharacterized protein</fullName>
    </submittedName>
</protein>
<dbReference type="Proteomes" id="UP001275932">
    <property type="component" value="Unassembled WGS sequence"/>
</dbReference>
<feature type="chain" id="PRO_5046472363" evidence="2">
    <location>
        <begin position="24"/>
        <end position="314"/>
    </location>
</feature>
<proteinExistence type="predicted"/>
<name>A0ABU4WEY2_9BACT</name>